<evidence type="ECO:0000313" key="2">
    <source>
        <dbReference type="Proteomes" id="UP000728185"/>
    </source>
</evidence>
<keyword evidence="2" id="KW-1185">Reference proteome</keyword>
<protein>
    <submittedName>
        <fullName evidence="1">Uncharacterized protein</fullName>
    </submittedName>
</protein>
<organism evidence="1 2">
    <name type="scientific">Fasciolopsis buskii</name>
    <dbReference type="NCBI Taxonomy" id="27845"/>
    <lineage>
        <taxon>Eukaryota</taxon>
        <taxon>Metazoa</taxon>
        <taxon>Spiralia</taxon>
        <taxon>Lophotrochozoa</taxon>
        <taxon>Platyhelminthes</taxon>
        <taxon>Trematoda</taxon>
        <taxon>Digenea</taxon>
        <taxon>Plagiorchiida</taxon>
        <taxon>Echinostomata</taxon>
        <taxon>Echinostomatoidea</taxon>
        <taxon>Fasciolidae</taxon>
        <taxon>Fasciolopsis</taxon>
    </lineage>
</organism>
<dbReference type="EMBL" id="LUCM01004720">
    <property type="protein sequence ID" value="KAA0193912.1"/>
    <property type="molecule type" value="Genomic_DNA"/>
</dbReference>
<accession>A0A8E0RVG1</accession>
<comment type="caution">
    <text evidence="1">The sequence shown here is derived from an EMBL/GenBank/DDBJ whole genome shotgun (WGS) entry which is preliminary data.</text>
</comment>
<gene>
    <name evidence="1" type="ORF">FBUS_00868</name>
</gene>
<proteinExistence type="predicted"/>
<dbReference type="OrthoDB" id="76898at2759"/>
<sequence>MFLFGFTFSSVPIAHRILSKTTDPNHSDDPISARQEFLAKHGLCDLIIRCMSDPKIDEATYLKVTEVGNNLLVGGNRFVQTQFYNALSGRRDYQEFFSLLFRRLHGAQTQLDSYAGVKLSSLSSKPTRNPWVRLDGDKKFDENESVSTCALELVNSLTGPLKFMRALCACHYEPFQASQT</sequence>
<reference evidence="1" key="1">
    <citation type="submission" date="2019-05" db="EMBL/GenBank/DDBJ databases">
        <title>Annotation for the trematode Fasciolopsis buski.</title>
        <authorList>
            <person name="Choi Y.-J."/>
        </authorList>
    </citation>
    <scope>NUCLEOTIDE SEQUENCE</scope>
    <source>
        <strain evidence="1">HT</strain>
        <tissue evidence="1">Whole worm</tissue>
    </source>
</reference>
<dbReference type="AlphaFoldDB" id="A0A8E0RVG1"/>
<name>A0A8E0RVG1_9TREM</name>
<evidence type="ECO:0000313" key="1">
    <source>
        <dbReference type="EMBL" id="KAA0193912.1"/>
    </source>
</evidence>
<dbReference type="Proteomes" id="UP000728185">
    <property type="component" value="Unassembled WGS sequence"/>
</dbReference>